<dbReference type="SUPFAM" id="SSF53756">
    <property type="entry name" value="UDP-Glycosyltransferase/glycogen phosphorylase"/>
    <property type="match status" value="1"/>
</dbReference>
<keyword evidence="2" id="KW-0328">Glycosyltransferase</keyword>
<dbReference type="CDD" id="cd03812">
    <property type="entry name" value="GT4_CapH-like"/>
    <property type="match status" value="1"/>
</dbReference>
<dbReference type="Pfam" id="PF13692">
    <property type="entry name" value="Glyco_trans_1_4"/>
    <property type="match status" value="1"/>
</dbReference>
<evidence type="ECO:0000313" key="3">
    <source>
        <dbReference type="Proteomes" id="UP000095517"/>
    </source>
</evidence>
<dbReference type="STRING" id="338188.ERS852397_01497"/>
<evidence type="ECO:0000313" key="2">
    <source>
        <dbReference type="EMBL" id="CUO16182.1"/>
    </source>
</evidence>
<name>A0A174CS45_9BACE</name>
<dbReference type="EMBL" id="CYZH01000006">
    <property type="protein sequence ID" value="CUO16182.1"/>
    <property type="molecule type" value="Genomic_DNA"/>
</dbReference>
<dbReference type="PANTHER" id="PTHR45947:SF3">
    <property type="entry name" value="SULFOQUINOVOSYL TRANSFERASE SQD2"/>
    <property type="match status" value="1"/>
</dbReference>
<dbReference type="Pfam" id="PF13439">
    <property type="entry name" value="Glyco_transf_4"/>
    <property type="match status" value="1"/>
</dbReference>
<evidence type="ECO:0000259" key="1">
    <source>
        <dbReference type="Pfam" id="PF13439"/>
    </source>
</evidence>
<dbReference type="AlphaFoldDB" id="A0A174CS45"/>
<sequence length="365" mass="41337">MGGLKRGGLETFVMNMYRSIDRNEIQFDFLLAQVAGGDYEEEAKSFGANIYHLPARHKGYKAYHKALDDFFREHHDYIAIHEHISSLTSIDPAYYAKKYGIPVRIFHSHSSSIQKSLRLHWVHTILHYINKAKVHTYATHYLGCSDKALDWLYKYTGVRSKAMMVNNGIDCEQYTFNKTIRAEVRQEFGIGADDFVIGHVGRFIPLKNQDFLVDILAELHKTMPSTKLLLVGEGDTMQEVKTKVELAGLKDAVIFTGIRSDVVRLMQAMDTFVMPSWFEGLPVSLVEAQAAGLPVVASDTISHDSNITGTILFKSINEPAANWAKCVEEWKEKWGRPDNIEQIKKAGFDSKSTVKQLVEIYNGNV</sequence>
<dbReference type="Proteomes" id="UP000095517">
    <property type="component" value="Unassembled WGS sequence"/>
</dbReference>
<organism evidence="2 3">
    <name type="scientific">Bacteroides finegoldii</name>
    <dbReference type="NCBI Taxonomy" id="338188"/>
    <lineage>
        <taxon>Bacteria</taxon>
        <taxon>Pseudomonadati</taxon>
        <taxon>Bacteroidota</taxon>
        <taxon>Bacteroidia</taxon>
        <taxon>Bacteroidales</taxon>
        <taxon>Bacteroidaceae</taxon>
        <taxon>Bacteroides</taxon>
    </lineage>
</organism>
<dbReference type="Gene3D" id="3.40.50.2000">
    <property type="entry name" value="Glycogen Phosphorylase B"/>
    <property type="match status" value="2"/>
</dbReference>
<dbReference type="GO" id="GO:0016757">
    <property type="term" value="F:glycosyltransferase activity"/>
    <property type="evidence" value="ECO:0007669"/>
    <property type="project" value="UniProtKB-KW"/>
</dbReference>
<dbReference type="PANTHER" id="PTHR45947">
    <property type="entry name" value="SULFOQUINOVOSYL TRANSFERASE SQD2"/>
    <property type="match status" value="1"/>
</dbReference>
<feature type="domain" description="Glycosyltransferase subfamily 4-like N-terminal" evidence="1">
    <location>
        <begin position="7"/>
        <end position="173"/>
    </location>
</feature>
<proteinExistence type="predicted"/>
<gene>
    <name evidence="2" type="primary">wcfP_2</name>
    <name evidence="2" type="ORF">ERS852397_01497</name>
</gene>
<dbReference type="EC" id="2.4.1.57" evidence="2"/>
<accession>A0A174CS45</accession>
<protein>
    <submittedName>
        <fullName evidence="2">Glycosyltransferase</fullName>
        <ecNumber evidence="2">2.4.1.57</ecNumber>
    </submittedName>
</protein>
<dbReference type="InterPro" id="IPR050194">
    <property type="entry name" value="Glycosyltransferase_grp1"/>
</dbReference>
<dbReference type="InterPro" id="IPR028098">
    <property type="entry name" value="Glyco_trans_4-like_N"/>
</dbReference>
<reference evidence="2 3" key="1">
    <citation type="submission" date="2015-09" db="EMBL/GenBank/DDBJ databases">
        <authorList>
            <consortium name="Pathogen Informatics"/>
        </authorList>
    </citation>
    <scope>NUCLEOTIDE SEQUENCE [LARGE SCALE GENOMIC DNA]</scope>
    <source>
        <strain evidence="2 3">2789STDY5608840</strain>
    </source>
</reference>
<keyword evidence="2" id="KW-0808">Transferase</keyword>